<evidence type="ECO:0000256" key="1">
    <source>
        <dbReference type="SAM" id="MobiDB-lite"/>
    </source>
</evidence>
<feature type="compositionally biased region" description="Basic and acidic residues" evidence="1">
    <location>
        <begin position="156"/>
        <end position="181"/>
    </location>
</feature>
<evidence type="ECO:0000313" key="2">
    <source>
        <dbReference type="EMBL" id="KAJ8488144.1"/>
    </source>
</evidence>
<dbReference type="PANTHER" id="PTHR34776">
    <property type="entry name" value="F17F16.3 PROTEIN"/>
    <property type="match status" value="1"/>
</dbReference>
<protein>
    <submittedName>
        <fullName evidence="2">Uncharacterized protein</fullName>
    </submittedName>
</protein>
<feature type="compositionally biased region" description="Basic residues" evidence="1">
    <location>
        <begin position="94"/>
        <end position="112"/>
    </location>
</feature>
<organism evidence="2 3">
    <name type="scientific">Trametes cubensis</name>
    <dbReference type="NCBI Taxonomy" id="1111947"/>
    <lineage>
        <taxon>Eukaryota</taxon>
        <taxon>Fungi</taxon>
        <taxon>Dikarya</taxon>
        <taxon>Basidiomycota</taxon>
        <taxon>Agaricomycotina</taxon>
        <taxon>Agaricomycetes</taxon>
        <taxon>Polyporales</taxon>
        <taxon>Polyporaceae</taxon>
        <taxon>Trametes</taxon>
    </lineage>
</organism>
<feature type="region of interest" description="Disordered" evidence="1">
    <location>
        <begin position="445"/>
        <end position="468"/>
    </location>
</feature>
<comment type="caution">
    <text evidence="2">The sequence shown here is derived from an EMBL/GenBank/DDBJ whole genome shotgun (WGS) entry which is preliminary data.</text>
</comment>
<feature type="region of interest" description="Disordered" evidence="1">
    <location>
        <begin position="58"/>
        <end position="186"/>
    </location>
</feature>
<name>A0AAD7TZK8_9APHY</name>
<dbReference type="AlphaFoldDB" id="A0AAD7TZK8"/>
<dbReference type="PANTHER" id="PTHR34776:SF1">
    <property type="entry name" value="F17F16.3 PROTEIN"/>
    <property type="match status" value="1"/>
</dbReference>
<reference evidence="2" key="1">
    <citation type="submission" date="2022-11" db="EMBL/GenBank/DDBJ databases">
        <title>Genome Sequence of Cubamyces cubensis.</title>
        <authorList>
            <person name="Buettner E."/>
        </authorList>
    </citation>
    <scope>NUCLEOTIDE SEQUENCE</scope>
    <source>
        <strain evidence="2">MPL-01</strain>
    </source>
</reference>
<dbReference type="Proteomes" id="UP001215151">
    <property type="component" value="Unassembled WGS sequence"/>
</dbReference>
<proteinExistence type="predicted"/>
<feature type="compositionally biased region" description="Polar residues" evidence="1">
    <location>
        <begin position="73"/>
        <end position="85"/>
    </location>
</feature>
<keyword evidence="3" id="KW-1185">Reference proteome</keyword>
<sequence>MAFAQYYYDPALEFERALDDESRDVSTSSTTATLLADNCAANLKSQSTELMIAYSHAQQQPCLPPAHRRLPKSATSAHASHQRTLSTPPAKPPSKAKKPTSRRKPPSSKKGAHVKESSPNAGEKREPNTEETQAEGEEPPAKKIKAGESVQSEEQADARGKEEGSEADANKENAPAKRHPAESMYQAGTIERGHIYFFYRPKVELEEAHSMDDVQRFYMLLVPRPPQFAMHTDNQGSAQAKNDDEEQEMNLIESGADAVPAPEPKGQTKKRFRLLIIGKKGLPDPDAGGGKGGGRKQVFWATVATVSDDLKKLEEGLGPKTYETKTRGTRHQAAARLAARGAYAIVNNEAARTPSQRETHFGYHLSHPDDEHFGEVQETLGIHKASSFVLQVKNPLAPPSGPAQVGLPKGKRAEYPEEIMTGELLDHEGAELLFIAARSGEQGLETSLGEGRGHALEEVEKDESKETMDEVMKEIAMDDGKIPADPLEGEWA</sequence>
<accession>A0AAD7TZK8</accession>
<gene>
    <name evidence="2" type="ORF">ONZ51_g3729</name>
</gene>
<evidence type="ECO:0000313" key="3">
    <source>
        <dbReference type="Proteomes" id="UP001215151"/>
    </source>
</evidence>
<dbReference type="EMBL" id="JAPEVG010000067">
    <property type="protein sequence ID" value="KAJ8488144.1"/>
    <property type="molecule type" value="Genomic_DNA"/>
</dbReference>
<feature type="compositionally biased region" description="Basic and acidic residues" evidence="1">
    <location>
        <begin position="451"/>
        <end position="468"/>
    </location>
</feature>